<evidence type="ECO:0000313" key="2">
    <source>
        <dbReference type="EMBL" id="KAL2833558.1"/>
    </source>
</evidence>
<keyword evidence="1" id="KW-0472">Membrane</keyword>
<evidence type="ECO:0000256" key="1">
    <source>
        <dbReference type="SAM" id="Phobius"/>
    </source>
</evidence>
<evidence type="ECO:0000313" key="3">
    <source>
        <dbReference type="Proteomes" id="UP001610446"/>
    </source>
</evidence>
<dbReference type="Proteomes" id="UP001610446">
    <property type="component" value="Unassembled WGS sequence"/>
</dbReference>
<proteinExistence type="predicted"/>
<name>A0ABR4J0J2_9EURO</name>
<accession>A0ABR4J0J2</accession>
<keyword evidence="3" id="KW-1185">Reference proteome</keyword>
<comment type="caution">
    <text evidence="2">The sequence shown here is derived from an EMBL/GenBank/DDBJ whole genome shotgun (WGS) entry which is preliminary data.</text>
</comment>
<reference evidence="2 3" key="1">
    <citation type="submission" date="2024-07" db="EMBL/GenBank/DDBJ databases">
        <title>Section-level genome sequencing and comparative genomics of Aspergillus sections Usti and Cavernicolus.</title>
        <authorList>
            <consortium name="Lawrence Berkeley National Laboratory"/>
            <person name="Nybo J.L."/>
            <person name="Vesth T.C."/>
            <person name="Theobald S."/>
            <person name="Frisvad J.C."/>
            <person name="Larsen T.O."/>
            <person name="Kjaerboelling I."/>
            <person name="Rothschild-Mancinelli K."/>
            <person name="Lyhne E.K."/>
            <person name="Kogle M.E."/>
            <person name="Barry K."/>
            <person name="Clum A."/>
            <person name="Na H."/>
            <person name="Ledsgaard L."/>
            <person name="Lin J."/>
            <person name="Lipzen A."/>
            <person name="Kuo A."/>
            <person name="Riley R."/>
            <person name="Mondo S."/>
            <person name="Labutti K."/>
            <person name="Haridas S."/>
            <person name="Pangalinan J."/>
            <person name="Salamov A.A."/>
            <person name="Simmons B.A."/>
            <person name="Magnuson J.K."/>
            <person name="Chen J."/>
            <person name="Drula E."/>
            <person name="Henrissat B."/>
            <person name="Wiebenga A."/>
            <person name="Lubbers R.J."/>
            <person name="Gomes A.C."/>
            <person name="Makela M.R."/>
            <person name="Stajich J."/>
            <person name="Grigoriev I.V."/>
            <person name="Mortensen U.H."/>
            <person name="De Vries R.P."/>
            <person name="Baker S.E."/>
            <person name="Andersen M.R."/>
        </authorList>
    </citation>
    <scope>NUCLEOTIDE SEQUENCE [LARGE SCALE GENOMIC DNA]</scope>
    <source>
        <strain evidence="2 3">CBS 123904</strain>
    </source>
</reference>
<sequence length="71" mass="8514">MYRFALHCIYRWLGYGRQVLFEFVGMFLTRRDLWGWVSSFLCSGAMYLVCQSWIESMQSVLSLHWICCAFL</sequence>
<protein>
    <submittedName>
        <fullName evidence="2">Uncharacterized protein</fullName>
    </submittedName>
</protein>
<keyword evidence="1" id="KW-0812">Transmembrane</keyword>
<organism evidence="2 3">
    <name type="scientific">Aspergillus pseudoustus</name>
    <dbReference type="NCBI Taxonomy" id="1810923"/>
    <lineage>
        <taxon>Eukaryota</taxon>
        <taxon>Fungi</taxon>
        <taxon>Dikarya</taxon>
        <taxon>Ascomycota</taxon>
        <taxon>Pezizomycotina</taxon>
        <taxon>Eurotiomycetes</taxon>
        <taxon>Eurotiomycetidae</taxon>
        <taxon>Eurotiales</taxon>
        <taxon>Aspergillaceae</taxon>
        <taxon>Aspergillus</taxon>
        <taxon>Aspergillus subgen. Nidulantes</taxon>
    </lineage>
</organism>
<gene>
    <name evidence="2" type="ORF">BJY01DRAFT_225090</name>
</gene>
<feature type="transmembrane region" description="Helical" evidence="1">
    <location>
        <begin position="33"/>
        <end position="54"/>
    </location>
</feature>
<keyword evidence="1" id="KW-1133">Transmembrane helix</keyword>
<dbReference type="EMBL" id="JBFXLU010000240">
    <property type="protein sequence ID" value="KAL2833558.1"/>
    <property type="molecule type" value="Genomic_DNA"/>
</dbReference>